<evidence type="ECO:0000256" key="6">
    <source>
        <dbReference type="RuleBase" id="RU362091"/>
    </source>
</evidence>
<keyword evidence="4 7" id="KW-1133">Transmembrane helix</keyword>
<feature type="transmembrane region" description="Helical" evidence="7">
    <location>
        <begin position="202"/>
        <end position="222"/>
    </location>
</feature>
<evidence type="ECO:0000256" key="7">
    <source>
        <dbReference type="SAM" id="Phobius"/>
    </source>
</evidence>
<evidence type="ECO:0000256" key="5">
    <source>
        <dbReference type="ARBA" id="ARBA00023136"/>
    </source>
</evidence>
<evidence type="ECO:0000256" key="4">
    <source>
        <dbReference type="ARBA" id="ARBA00022989"/>
    </source>
</evidence>
<accession>A0A8C2C1Q4</accession>
<dbReference type="NCBIfam" id="TIGR00813">
    <property type="entry name" value="sss"/>
    <property type="match status" value="1"/>
</dbReference>
<evidence type="ECO:0000256" key="1">
    <source>
        <dbReference type="ARBA" id="ARBA00004141"/>
    </source>
</evidence>
<name>A0A8C2C1Q4_CYPCA</name>
<dbReference type="GO" id="GO:0005412">
    <property type="term" value="F:D-glucose:sodium symporter activity"/>
    <property type="evidence" value="ECO:0007669"/>
    <property type="project" value="TreeGrafter"/>
</dbReference>
<proteinExistence type="inferred from homology"/>
<evidence type="ECO:0000313" key="8">
    <source>
        <dbReference type="Ensembl" id="ENSCCRP00020002754.1"/>
    </source>
</evidence>
<keyword evidence="5 7" id="KW-0472">Membrane</keyword>
<feature type="transmembrane region" description="Helical" evidence="7">
    <location>
        <begin position="98"/>
        <end position="119"/>
    </location>
</feature>
<dbReference type="Ensembl" id="ENSCCRT00020003208.1">
    <property type="protein sequence ID" value="ENSCCRP00020002754.1"/>
    <property type="gene ID" value="ENSCCRG00020001648.1"/>
</dbReference>
<dbReference type="InterPro" id="IPR038377">
    <property type="entry name" value="Na/Glc_symporter_sf"/>
</dbReference>
<dbReference type="InterPro" id="IPR001734">
    <property type="entry name" value="Na/solute_symporter"/>
</dbReference>
<evidence type="ECO:0000256" key="2">
    <source>
        <dbReference type="ARBA" id="ARBA00006434"/>
    </source>
</evidence>
<feature type="transmembrane region" description="Helical" evidence="7">
    <location>
        <begin position="160"/>
        <end position="182"/>
    </location>
</feature>
<dbReference type="Gene3D" id="1.20.1730.10">
    <property type="entry name" value="Sodium/glucose cotransporter"/>
    <property type="match status" value="1"/>
</dbReference>
<reference evidence="8" key="1">
    <citation type="submission" date="2025-08" db="UniProtKB">
        <authorList>
            <consortium name="Ensembl"/>
        </authorList>
    </citation>
    <scope>IDENTIFICATION</scope>
</reference>
<feature type="transmembrane region" description="Helical" evidence="7">
    <location>
        <begin position="57"/>
        <end position="77"/>
    </location>
</feature>
<dbReference type="PANTHER" id="PTHR11819:SF145">
    <property type="entry name" value="SODIUM_GLUCOSE COTRANSPORTER 2"/>
    <property type="match status" value="1"/>
</dbReference>
<feature type="transmembrane region" description="Helical" evidence="7">
    <location>
        <begin position="326"/>
        <end position="346"/>
    </location>
</feature>
<dbReference type="PANTHER" id="PTHR11819">
    <property type="entry name" value="SOLUTE CARRIER FAMILY 5"/>
    <property type="match status" value="1"/>
</dbReference>
<keyword evidence="3 7" id="KW-0812">Transmembrane</keyword>
<protein>
    <submittedName>
        <fullName evidence="8">Solute carrier family 5 member 2</fullName>
    </submittedName>
</protein>
<evidence type="ECO:0000256" key="3">
    <source>
        <dbReference type="ARBA" id="ARBA00022692"/>
    </source>
</evidence>
<comment type="similarity">
    <text evidence="2 6">Belongs to the sodium:solute symporter (SSF) (TC 2.A.21) family.</text>
</comment>
<sequence length="347" mass="38932">MFLMVFPGMISRVLYPDEVGCVEPSICTKVCGTEVGCSNIAYPKLVVSVMPTGLRGLMLAVMLAALMSSLASIFNSSSTLFTMDIWTRIRPQARDKELMIIGRVWILCIVAISICWIPVVQAAQSGQLFDYIQSVTSYLAPPIAAVFFLAIFMKRVNEAGAFWGLMGGLVMGLCRMVPEFAYGSGTCLKPSNCPKLICGVHYLYFAVLLFFCTAILVLFVSYNSPPIDDKHLHRLVFTLRHSKEERVDLDWEEVERGRKARREADEKKTVVTEEDQIERGDRSIMMMIIGWFCGISDTQAPEPTEEEVAEASKQLPDISEDPLWKYLVNANALIMMSVAVYFWGYYA</sequence>
<organism evidence="8 9">
    <name type="scientific">Cyprinus carpio</name>
    <name type="common">Common carp</name>
    <dbReference type="NCBI Taxonomy" id="7962"/>
    <lineage>
        <taxon>Eukaryota</taxon>
        <taxon>Metazoa</taxon>
        <taxon>Chordata</taxon>
        <taxon>Craniata</taxon>
        <taxon>Vertebrata</taxon>
        <taxon>Euteleostomi</taxon>
        <taxon>Actinopterygii</taxon>
        <taxon>Neopterygii</taxon>
        <taxon>Teleostei</taxon>
        <taxon>Ostariophysi</taxon>
        <taxon>Cypriniformes</taxon>
        <taxon>Cyprinidae</taxon>
        <taxon>Cyprininae</taxon>
        <taxon>Cyprinus</taxon>
    </lineage>
</organism>
<dbReference type="PROSITE" id="PS50283">
    <property type="entry name" value="NA_SOLUT_SYMP_3"/>
    <property type="match status" value="1"/>
</dbReference>
<dbReference type="Proteomes" id="UP000694701">
    <property type="component" value="Unplaced"/>
</dbReference>
<feature type="transmembrane region" description="Helical" evidence="7">
    <location>
        <begin position="131"/>
        <end position="153"/>
    </location>
</feature>
<dbReference type="Pfam" id="PF00474">
    <property type="entry name" value="SSF"/>
    <property type="match status" value="1"/>
</dbReference>
<dbReference type="AlphaFoldDB" id="A0A8C2C1Q4"/>
<dbReference type="FunFam" id="1.20.1730.10:FF:000070">
    <property type="entry name" value="Uncharacterized protein"/>
    <property type="match status" value="1"/>
</dbReference>
<dbReference type="PROSITE" id="PS00457">
    <property type="entry name" value="NA_SOLUT_SYMP_2"/>
    <property type="match status" value="1"/>
</dbReference>
<dbReference type="InterPro" id="IPR018212">
    <property type="entry name" value="Na/solute_symporter_CS"/>
</dbReference>
<comment type="subcellular location">
    <subcellularLocation>
        <location evidence="1">Membrane</location>
        <topology evidence="1">Multi-pass membrane protein</topology>
    </subcellularLocation>
</comment>
<dbReference type="GO" id="GO:0005886">
    <property type="term" value="C:plasma membrane"/>
    <property type="evidence" value="ECO:0007669"/>
    <property type="project" value="TreeGrafter"/>
</dbReference>
<evidence type="ECO:0000313" key="9">
    <source>
        <dbReference type="Proteomes" id="UP000694701"/>
    </source>
</evidence>